<dbReference type="Gene3D" id="3.20.20.450">
    <property type="entry name" value="EAL domain"/>
    <property type="match status" value="1"/>
</dbReference>
<keyword evidence="7 10" id="KW-1133">Transmembrane helix</keyword>
<keyword evidence="4" id="KW-0973">c-di-GMP</keyword>
<dbReference type="Pfam" id="PF00563">
    <property type="entry name" value="EAL"/>
    <property type="match status" value="1"/>
</dbReference>
<reference evidence="12 13" key="1">
    <citation type="submission" date="2020-08" db="EMBL/GenBank/DDBJ databases">
        <title>Stenotrophomonas sp. W1S232.</title>
        <authorList>
            <person name="Deng Y."/>
        </authorList>
    </citation>
    <scope>NUCLEOTIDE SEQUENCE [LARGE SCALE GENOMIC DNA]</scope>
    <source>
        <strain evidence="12 13">W1S232</strain>
    </source>
</reference>
<evidence type="ECO:0000256" key="10">
    <source>
        <dbReference type="SAM" id="Phobius"/>
    </source>
</evidence>
<dbReference type="Pfam" id="PF12792">
    <property type="entry name" value="CSS-motif"/>
    <property type="match status" value="1"/>
</dbReference>
<dbReference type="CDD" id="cd01948">
    <property type="entry name" value="EAL"/>
    <property type="match status" value="1"/>
</dbReference>
<gene>
    <name evidence="12" type="ORF">H4O09_03505</name>
</gene>
<evidence type="ECO:0000256" key="2">
    <source>
        <dbReference type="ARBA" id="ARBA00012282"/>
    </source>
</evidence>
<dbReference type="AlphaFoldDB" id="A0A7W3YU40"/>
<keyword evidence="8 10" id="KW-0472">Membrane</keyword>
<organism evidence="12 13">
    <name type="scientific">Stenotrophomonas koreensis</name>
    <dbReference type="NCBI Taxonomy" id="266128"/>
    <lineage>
        <taxon>Bacteria</taxon>
        <taxon>Pseudomonadati</taxon>
        <taxon>Pseudomonadota</taxon>
        <taxon>Gammaproteobacteria</taxon>
        <taxon>Lysobacterales</taxon>
        <taxon>Lysobacteraceae</taxon>
        <taxon>Stenotrophomonas</taxon>
    </lineage>
</organism>
<evidence type="ECO:0000256" key="3">
    <source>
        <dbReference type="ARBA" id="ARBA00022475"/>
    </source>
</evidence>
<dbReference type="InterPro" id="IPR001917">
    <property type="entry name" value="Aminotrans_II_pyridoxalP_BS"/>
</dbReference>
<dbReference type="InterPro" id="IPR001633">
    <property type="entry name" value="EAL_dom"/>
</dbReference>
<evidence type="ECO:0000256" key="9">
    <source>
        <dbReference type="ARBA" id="ARBA00034290"/>
    </source>
</evidence>
<evidence type="ECO:0000313" key="12">
    <source>
        <dbReference type="EMBL" id="MBB1116135.1"/>
    </source>
</evidence>
<dbReference type="Proteomes" id="UP000550609">
    <property type="component" value="Unassembled WGS sequence"/>
</dbReference>
<dbReference type="GO" id="GO:0071111">
    <property type="term" value="F:cyclic-guanylate-specific phosphodiesterase activity"/>
    <property type="evidence" value="ECO:0007669"/>
    <property type="project" value="UniProtKB-EC"/>
</dbReference>
<feature type="domain" description="EAL" evidence="11">
    <location>
        <begin position="277"/>
        <end position="529"/>
    </location>
</feature>
<dbReference type="InterPro" id="IPR050706">
    <property type="entry name" value="Cyclic-di-GMP_PDE-like"/>
</dbReference>
<dbReference type="GO" id="GO:0005886">
    <property type="term" value="C:plasma membrane"/>
    <property type="evidence" value="ECO:0007669"/>
    <property type="project" value="UniProtKB-SubCell"/>
</dbReference>
<evidence type="ECO:0000259" key="11">
    <source>
        <dbReference type="PROSITE" id="PS50883"/>
    </source>
</evidence>
<dbReference type="PANTHER" id="PTHR33121">
    <property type="entry name" value="CYCLIC DI-GMP PHOSPHODIESTERASE PDEF"/>
    <property type="match status" value="1"/>
</dbReference>
<evidence type="ECO:0000256" key="7">
    <source>
        <dbReference type="ARBA" id="ARBA00022989"/>
    </source>
</evidence>
<dbReference type="EC" id="3.1.4.52" evidence="2"/>
<dbReference type="GO" id="GO:0016740">
    <property type="term" value="F:transferase activity"/>
    <property type="evidence" value="ECO:0007669"/>
    <property type="project" value="InterPro"/>
</dbReference>
<keyword evidence="5 10" id="KW-0812">Transmembrane</keyword>
<feature type="transmembrane region" description="Helical" evidence="10">
    <location>
        <begin position="12"/>
        <end position="30"/>
    </location>
</feature>
<evidence type="ECO:0000256" key="4">
    <source>
        <dbReference type="ARBA" id="ARBA00022636"/>
    </source>
</evidence>
<dbReference type="InterPro" id="IPR035919">
    <property type="entry name" value="EAL_sf"/>
</dbReference>
<comment type="caution">
    <text evidence="12">The sequence shown here is derived from an EMBL/GenBank/DDBJ whole genome shotgun (WGS) entry which is preliminary data.</text>
</comment>
<comment type="catalytic activity">
    <reaction evidence="9">
        <text>3',3'-c-di-GMP + H2O = 5'-phosphoguanylyl(3'-&gt;5')guanosine + H(+)</text>
        <dbReference type="Rhea" id="RHEA:24902"/>
        <dbReference type="ChEBI" id="CHEBI:15377"/>
        <dbReference type="ChEBI" id="CHEBI:15378"/>
        <dbReference type="ChEBI" id="CHEBI:58754"/>
        <dbReference type="ChEBI" id="CHEBI:58805"/>
        <dbReference type="EC" id="3.1.4.52"/>
    </reaction>
</comment>
<dbReference type="PROSITE" id="PS00599">
    <property type="entry name" value="AA_TRANSFER_CLASS_2"/>
    <property type="match status" value="1"/>
</dbReference>
<dbReference type="EMBL" id="JACIUV010000001">
    <property type="protein sequence ID" value="MBB1116135.1"/>
    <property type="molecule type" value="Genomic_DNA"/>
</dbReference>
<evidence type="ECO:0000256" key="6">
    <source>
        <dbReference type="ARBA" id="ARBA00022801"/>
    </source>
</evidence>
<comment type="subcellular location">
    <subcellularLocation>
        <location evidence="1">Cell membrane</location>
        <topology evidence="1">Multi-pass membrane protein</topology>
    </subcellularLocation>
</comment>
<dbReference type="SMART" id="SM00052">
    <property type="entry name" value="EAL"/>
    <property type="match status" value="1"/>
</dbReference>
<dbReference type="SUPFAM" id="SSF141868">
    <property type="entry name" value="EAL domain-like"/>
    <property type="match status" value="1"/>
</dbReference>
<proteinExistence type="predicted"/>
<name>A0A7W3YU40_9GAMM</name>
<evidence type="ECO:0000313" key="13">
    <source>
        <dbReference type="Proteomes" id="UP000550609"/>
    </source>
</evidence>
<evidence type="ECO:0000256" key="5">
    <source>
        <dbReference type="ARBA" id="ARBA00022692"/>
    </source>
</evidence>
<dbReference type="InterPro" id="IPR024744">
    <property type="entry name" value="CSS-motif_dom"/>
</dbReference>
<evidence type="ECO:0000256" key="1">
    <source>
        <dbReference type="ARBA" id="ARBA00004651"/>
    </source>
</evidence>
<keyword evidence="6" id="KW-0378">Hydrolase</keyword>
<evidence type="ECO:0000256" key="8">
    <source>
        <dbReference type="ARBA" id="ARBA00023136"/>
    </source>
</evidence>
<dbReference type="RefSeq" id="WP_182621456.1">
    <property type="nucleotide sequence ID" value="NZ_JACIUV010000001.1"/>
</dbReference>
<dbReference type="PANTHER" id="PTHR33121:SF79">
    <property type="entry name" value="CYCLIC DI-GMP PHOSPHODIESTERASE PDED-RELATED"/>
    <property type="match status" value="1"/>
</dbReference>
<protein>
    <recommendedName>
        <fullName evidence="2">cyclic-guanylate-specific phosphodiesterase</fullName>
        <ecNumber evidence="2">3.1.4.52</ecNumber>
    </recommendedName>
</protein>
<feature type="transmembrane region" description="Helical" evidence="10">
    <location>
        <begin position="254"/>
        <end position="274"/>
    </location>
</feature>
<accession>A0A7W3YU40</accession>
<sequence length="531" mass="58008">MPQLAFKRPVPLIVAGLAGLLIGLLAYPLLLNQVRTRVIDEQFAHLSDATAAATRMTATVHQALSALASELDLPASPPGCSKELQDRLQAFQLRTPSAEAAFRIEDNRLTCASLPSLGDNTLLPAHHSQRSDGTRLWYRLQLQQAPQGGPYTLLERQQLGVMLDPDEQFSRFFGGDVRVAVYENSPPFPTSLTVGQIPAPWLQRMPPGSREQRLQDQQSGDLLVRRLSTSGQTVILASRSAASLQAQIANGSHYLWSQALLIGLAGAILTLLVYPRQSSSRRVLERALHSGQMFLLYQPVVDLQSGQCIGAEALMRWRQQDGSTLGPDVFIPLAEQLQLSDRISDCACQIIARELPALLQRVPDFHISVNVSAQELNTFAIVQRLVELRQRLRLQPSQLIAELTESSLAEAERALPVIRQLRANGISVAIDDFGTGYCSLSYLATYPFDILKIDKSFVSAAGTDSIIGPIAEHIVTLSKSLGVAALAEGIETPEQAENFRRQGVALAQGYYFGAPMPMAQLLERVQGPAQS</sequence>
<dbReference type="PROSITE" id="PS50883">
    <property type="entry name" value="EAL"/>
    <property type="match status" value="1"/>
</dbReference>
<keyword evidence="3" id="KW-1003">Cell membrane</keyword>